<evidence type="ECO:0000313" key="1">
    <source>
        <dbReference type="EMBL" id="PPS16260.1"/>
    </source>
</evidence>
<evidence type="ECO:0008006" key="3">
    <source>
        <dbReference type="Google" id="ProtNLM"/>
    </source>
</evidence>
<proteinExistence type="predicted"/>
<dbReference type="OrthoDB" id="10375248at2759"/>
<evidence type="ECO:0000313" key="2">
    <source>
        <dbReference type="Proteomes" id="UP000239757"/>
    </source>
</evidence>
<dbReference type="AlphaFoldDB" id="A0A2P5YKX4"/>
<organism evidence="1 2">
    <name type="scientific">Gossypium barbadense</name>
    <name type="common">Sea Island cotton</name>
    <name type="synonym">Hibiscus barbadensis</name>
    <dbReference type="NCBI Taxonomy" id="3634"/>
    <lineage>
        <taxon>Eukaryota</taxon>
        <taxon>Viridiplantae</taxon>
        <taxon>Streptophyta</taxon>
        <taxon>Embryophyta</taxon>
        <taxon>Tracheophyta</taxon>
        <taxon>Spermatophyta</taxon>
        <taxon>Magnoliopsida</taxon>
        <taxon>eudicotyledons</taxon>
        <taxon>Gunneridae</taxon>
        <taxon>Pentapetalae</taxon>
        <taxon>rosids</taxon>
        <taxon>malvids</taxon>
        <taxon>Malvales</taxon>
        <taxon>Malvaceae</taxon>
        <taxon>Malvoideae</taxon>
        <taxon>Gossypium</taxon>
    </lineage>
</organism>
<name>A0A2P5YKX4_GOSBA</name>
<accession>A0A2P5YKX4</accession>
<dbReference type="Proteomes" id="UP000239757">
    <property type="component" value="Unassembled WGS sequence"/>
</dbReference>
<sequence>MGFEILLVHKAGPSRPGSILHNRQQQPRMENVIKFRFIPREANVAAHGLAQKGKRFETVKYWIEEAPMRVEELVIEDKRRMQRGGNGVIKESQDKKRS</sequence>
<dbReference type="EMBL" id="KZ663048">
    <property type="protein sequence ID" value="PPS16260.1"/>
    <property type="molecule type" value="Genomic_DNA"/>
</dbReference>
<reference evidence="1 2" key="1">
    <citation type="submission" date="2015-01" db="EMBL/GenBank/DDBJ databases">
        <title>Genome of allotetraploid Gossypium barbadense reveals genomic plasticity and fiber elongation in cotton evolution.</title>
        <authorList>
            <person name="Chen X."/>
            <person name="Liu X."/>
            <person name="Zhao B."/>
            <person name="Zheng H."/>
            <person name="Hu Y."/>
            <person name="Lu G."/>
            <person name="Yang C."/>
            <person name="Chen J."/>
            <person name="Shan C."/>
            <person name="Zhang L."/>
            <person name="Zhou Y."/>
            <person name="Wang L."/>
            <person name="Guo W."/>
            <person name="Bai Y."/>
            <person name="Ruan J."/>
            <person name="Shangguan X."/>
            <person name="Mao Y."/>
            <person name="Jiang J."/>
            <person name="Zhu Y."/>
            <person name="Lei J."/>
            <person name="Kang H."/>
            <person name="Chen S."/>
            <person name="He X."/>
            <person name="Wang R."/>
            <person name="Wang Y."/>
            <person name="Chen J."/>
            <person name="Wang L."/>
            <person name="Yu S."/>
            <person name="Wang B."/>
            <person name="Wei J."/>
            <person name="Song S."/>
            <person name="Lu X."/>
            <person name="Gao Z."/>
            <person name="Gu W."/>
            <person name="Deng X."/>
            <person name="Ma D."/>
            <person name="Wang S."/>
            <person name="Liang W."/>
            <person name="Fang L."/>
            <person name="Cai C."/>
            <person name="Zhu X."/>
            <person name="Zhou B."/>
            <person name="Zhang Y."/>
            <person name="Chen Z."/>
            <person name="Xu S."/>
            <person name="Zhu R."/>
            <person name="Wang S."/>
            <person name="Zhang T."/>
            <person name="Zhao G."/>
        </authorList>
    </citation>
    <scope>NUCLEOTIDE SEQUENCE [LARGE SCALE GENOMIC DNA]</scope>
    <source>
        <strain evidence="2">cv. Xinhai21</strain>
        <tissue evidence="1">Leaf</tissue>
    </source>
</reference>
<gene>
    <name evidence="1" type="ORF">GOBAR_AA04318</name>
</gene>
<protein>
    <recommendedName>
        <fullName evidence="3">RNase H type-1 domain-containing protein</fullName>
    </recommendedName>
</protein>